<evidence type="ECO:0000313" key="4">
    <source>
        <dbReference type="Proteomes" id="UP000446866"/>
    </source>
</evidence>
<name>A0A845QMX2_9FIRM</name>
<dbReference type="GO" id="GO:0004812">
    <property type="term" value="F:aminoacyl-tRNA ligase activity"/>
    <property type="evidence" value="ECO:0007669"/>
    <property type="project" value="UniProtKB-KW"/>
</dbReference>
<dbReference type="SUPFAM" id="SSF55826">
    <property type="entry name" value="YbaK/ProRS associated domain"/>
    <property type="match status" value="1"/>
</dbReference>
<dbReference type="EMBL" id="QXWK01000026">
    <property type="protein sequence ID" value="NBH62545.1"/>
    <property type="molecule type" value="Genomic_DNA"/>
</dbReference>
<keyword evidence="4" id="KW-1185">Reference proteome</keyword>
<dbReference type="Gene3D" id="3.90.960.10">
    <property type="entry name" value="YbaK/aminoacyl-tRNA synthetase-associated domain"/>
    <property type="match status" value="1"/>
</dbReference>
<comment type="similarity">
    <text evidence="1">Belongs to the PRORSD1 family.</text>
</comment>
<proteinExistence type="inferred from homology"/>
<comment type="caution">
    <text evidence="3">The sequence shown here is derived from an EMBL/GenBank/DDBJ whole genome shotgun (WGS) entry which is preliminary data.</text>
</comment>
<dbReference type="InterPro" id="IPR036754">
    <property type="entry name" value="YbaK/aa-tRNA-synt-asso_dom_sf"/>
</dbReference>
<evidence type="ECO:0000259" key="2">
    <source>
        <dbReference type="Pfam" id="PF04073"/>
    </source>
</evidence>
<dbReference type="CDD" id="cd04335">
    <property type="entry name" value="PrdX_deacylase"/>
    <property type="match status" value="1"/>
</dbReference>
<dbReference type="AlphaFoldDB" id="A0A845QMX2"/>
<organism evidence="3 4">
    <name type="scientific">Anaerotruncus colihominis</name>
    <dbReference type="NCBI Taxonomy" id="169435"/>
    <lineage>
        <taxon>Bacteria</taxon>
        <taxon>Bacillati</taxon>
        <taxon>Bacillota</taxon>
        <taxon>Clostridia</taxon>
        <taxon>Eubacteriales</taxon>
        <taxon>Oscillospiraceae</taxon>
        <taxon>Anaerotruncus</taxon>
    </lineage>
</organism>
<dbReference type="InterPro" id="IPR007214">
    <property type="entry name" value="YbaK/aa-tRNA-synth-assoc-dom"/>
</dbReference>
<accession>A0A845QMX2</accession>
<protein>
    <submittedName>
        <fullName evidence="3">Prolyl-tRNA synthetase associated domain-containing protein</fullName>
    </submittedName>
</protein>
<dbReference type="PANTHER" id="PTHR31423:SF3">
    <property type="entry name" value="PROLYL-TRNA SYNTHETASE ASSOCIATED DOMAIN-CONTAINING PROTEIN 1-RELATED"/>
    <property type="match status" value="1"/>
</dbReference>
<evidence type="ECO:0000256" key="1">
    <source>
        <dbReference type="ARBA" id="ARBA00010201"/>
    </source>
</evidence>
<dbReference type="InterPro" id="IPR040285">
    <property type="entry name" value="ProX/PRXD1"/>
</dbReference>
<evidence type="ECO:0000313" key="3">
    <source>
        <dbReference type="EMBL" id="NBH62545.1"/>
    </source>
</evidence>
<dbReference type="Proteomes" id="UP000446866">
    <property type="component" value="Unassembled WGS sequence"/>
</dbReference>
<dbReference type="GO" id="GO:0002161">
    <property type="term" value="F:aminoacyl-tRNA deacylase activity"/>
    <property type="evidence" value="ECO:0007669"/>
    <property type="project" value="InterPro"/>
</dbReference>
<dbReference type="Pfam" id="PF04073">
    <property type="entry name" value="tRNA_edit"/>
    <property type="match status" value="1"/>
</dbReference>
<sequence>MQKQDIYAYLKMKNIRHEIIEHKAVYHMEEASKLELPYPEADGKNLFIRDDKKRNYYLLTVKGDKKVNLKAFREKNHTRALSFAPEHDLMDMLGVTAGAVTPFGLLNDSERKVQFCIDKDFFGGSQMIGGHPNDNTATVYLKVEVLIRIIEEHGNQIYVVEF</sequence>
<keyword evidence="3" id="KW-0030">Aminoacyl-tRNA synthetase</keyword>
<keyword evidence="3" id="KW-0436">Ligase</keyword>
<gene>
    <name evidence="3" type="ORF">D0435_12885</name>
</gene>
<dbReference type="PANTHER" id="PTHR31423">
    <property type="entry name" value="YBAK DOMAIN-CONTAINING PROTEIN"/>
    <property type="match status" value="1"/>
</dbReference>
<feature type="domain" description="YbaK/aminoacyl-tRNA synthetase-associated" evidence="2">
    <location>
        <begin position="22"/>
        <end position="148"/>
    </location>
</feature>
<reference evidence="3 4" key="1">
    <citation type="submission" date="2018-08" db="EMBL/GenBank/DDBJ databases">
        <title>Murine metabolic-syndrome-specific gut microbial biobank.</title>
        <authorList>
            <person name="Liu C."/>
        </authorList>
    </citation>
    <scope>NUCLEOTIDE SEQUENCE [LARGE SCALE GENOMIC DNA]</scope>
    <source>
        <strain evidence="3 4">28</strain>
    </source>
</reference>